<feature type="transmembrane region" description="Helical" evidence="8">
    <location>
        <begin position="134"/>
        <end position="158"/>
    </location>
</feature>
<feature type="transmembrane region" description="Helical" evidence="8">
    <location>
        <begin position="101"/>
        <end position="122"/>
    </location>
</feature>
<feature type="transmembrane region" description="Helical" evidence="8">
    <location>
        <begin position="302"/>
        <end position="322"/>
    </location>
</feature>
<dbReference type="Proteomes" id="UP000076083">
    <property type="component" value="Chromosome"/>
</dbReference>
<evidence type="ECO:0000256" key="4">
    <source>
        <dbReference type="ARBA" id="ARBA00022475"/>
    </source>
</evidence>
<evidence type="ECO:0000313" key="11">
    <source>
        <dbReference type="Proteomes" id="UP000076083"/>
    </source>
</evidence>
<keyword evidence="7 8" id="KW-0472">Membrane</keyword>
<evidence type="ECO:0000256" key="5">
    <source>
        <dbReference type="ARBA" id="ARBA00022692"/>
    </source>
</evidence>
<keyword evidence="4" id="KW-1003">Cell membrane</keyword>
<organism evidence="10 11">
    <name type="scientific">Pseudomonas fluorescens</name>
    <dbReference type="NCBI Taxonomy" id="294"/>
    <lineage>
        <taxon>Bacteria</taxon>
        <taxon>Pseudomonadati</taxon>
        <taxon>Pseudomonadota</taxon>
        <taxon>Gammaproteobacteria</taxon>
        <taxon>Pseudomonadales</taxon>
        <taxon>Pseudomonadaceae</taxon>
        <taxon>Pseudomonas</taxon>
    </lineage>
</organism>
<keyword evidence="3 8" id="KW-0813">Transport</keyword>
<feature type="transmembrane region" description="Helical" evidence="8">
    <location>
        <begin position="164"/>
        <end position="180"/>
    </location>
</feature>
<feature type="transmembrane region" description="Helical" evidence="8">
    <location>
        <begin position="7"/>
        <end position="25"/>
    </location>
</feature>
<dbReference type="InterPro" id="IPR036259">
    <property type="entry name" value="MFS_trans_sf"/>
</dbReference>
<gene>
    <name evidence="10" type="ORF">TK06_04950</name>
</gene>
<dbReference type="RefSeq" id="WP_063321086.1">
    <property type="nucleotide sequence ID" value="NZ_CP015225.1"/>
</dbReference>
<dbReference type="Gene3D" id="1.20.1720.10">
    <property type="entry name" value="Multidrug resistance protein D"/>
    <property type="match status" value="1"/>
</dbReference>
<evidence type="ECO:0000256" key="3">
    <source>
        <dbReference type="ARBA" id="ARBA00022448"/>
    </source>
</evidence>
<feature type="transmembrane region" description="Helical" evidence="8">
    <location>
        <begin position="212"/>
        <end position="232"/>
    </location>
</feature>
<feature type="transmembrane region" description="Helical" evidence="8">
    <location>
        <begin position="343"/>
        <end position="364"/>
    </location>
</feature>
<feature type="transmembrane region" description="Helical" evidence="8">
    <location>
        <begin position="279"/>
        <end position="296"/>
    </location>
</feature>
<dbReference type="InterPro" id="IPR011701">
    <property type="entry name" value="MFS"/>
</dbReference>
<feature type="domain" description="Major facilitator superfamily (MFS) profile" evidence="9">
    <location>
        <begin position="7"/>
        <end position="395"/>
    </location>
</feature>
<comment type="subcellular location">
    <subcellularLocation>
        <location evidence="8">Cell inner membrane</location>
        <topology evidence="8">Multi-pass membrane protein</topology>
    </subcellularLocation>
    <subcellularLocation>
        <location evidence="1">Cell membrane</location>
        <topology evidence="1">Multi-pass membrane protein</topology>
    </subcellularLocation>
</comment>
<protein>
    <recommendedName>
        <fullName evidence="8">Bcr/CflA family efflux transporter</fullName>
    </recommendedName>
</protein>
<keyword evidence="5 8" id="KW-0812">Transmembrane</keyword>
<dbReference type="InterPro" id="IPR020846">
    <property type="entry name" value="MFS_dom"/>
</dbReference>
<evidence type="ECO:0000256" key="1">
    <source>
        <dbReference type="ARBA" id="ARBA00004651"/>
    </source>
</evidence>
<proteinExistence type="inferred from homology"/>
<dbReference type="InterPro" id="IPR004812">
    <property type="entry name" value="Efflux_drug-R_Bcr/CmlA"/>
</dbReference>
<feature type="transmembrane region" description="Helical" evidence="8">
    <location>
        <begin position="45"/>
        <end position="64"/>
    </location>
</feature>
<dbReference type="CDD" id="cd17320">
    <property type="entry name" value="MFS_MdfA_MDR_like"/>
    <property type="match status" value="1"/>
</dbReference>
<dbReference type="PANTHER" id="PTHR23502">
    <property type="entry name" value="MAJOR FACILITATOR SUPERFAMILY"/>
    <property type="match status" value="1"/>
</dbReference>
<keyword evidence="8" id="KW-0997">Cell inner membrane</keyword>
<dbReference type="AlphaFoldDB" id="A0A159ZWG7"/>
<feature type="transmembrane region" description="Helical" evidence="8">
    <location>
        <begin position="370"/>
        <end position="389"/>
    </location>
</feature>
<evidence type="ECO:0000256" key="8">
    <source>
        <dbReference type="RuleBase" id="RU365088"/>
    </source>
</evidence>
<dbReference type="GO" id="GO:1990961">
    <property type="term" value="P:xenobiotic detoxification by transmembrane export across the plasma membrane"/>
    <property type="evidence" value="ECO:0007669"/>
    <property type="project" value="InterPro"/>
</dbReference>
<accession>A0A159ZWG7</accession>
<keyword evidence="6 8" id="KW-1133">Transmembrane helix</keyword>
<dbReference type="GO" id="GO:0005886">
    <property type="term" value="C:plasma membrane"/>
    <property type="evidence" value="ECO:0007669"/>
    <property type="project" value="UniProtKB-SubCell"/>
</dbReference>
<feature type="transmembrane region" description="Helical" evidence="8">
    <location>
        <begin position="244"/>
        <end position="267"/>
    </location>
</feature>
<dbReference type="PROSITE" id="PS50850">
    <property type="entry name" value="MFS"/>
    <property type="match status" value="1"/>
</dbReference>
<evidence type="ECO:0000256" key="2">
    <source>
        <dbReference type="ARBA" id="ARBA00006236"/>
    </source>
</evidence>
<name>A0A159ZWG7_PSEFL</name>
<evidence type="ECO:0000256" key="7">
    <source>
        <dbReference type="ARBA" id="ARBA00023136"/>
    </source>
</evidence>
<dbReference type="Pfam" id="PF07690">
    <property type="entry name" value="MFS_1"/>
    <property type="match status" value="1"/>
</dbReference>
<evidence type="ECO:0000313" key="10">
    <source>
        <dbReference type="EMBL" id="AMZ70482.1"/>
    </source>
</evidence>
<evidence type="ECO:0000256" key="6">
    <source>
        <dbReference type="ARBA" id="ARBA00022989"/>
    </source>
</evidence>
<reference evidence="10 11" key="2">
    <citation type="journal article" date="2018" name="Nature">
        <title>Mutant phenotypes for thousands of bacterial genes of unknown function.</title>
        <authorList>
            <person name="Price M.N."/>
            <person name="Wetmore K.M."/>
            <person name="Waters R.J."/>
            <person name="Callaghan M."/>
            <person name="Ray J."/>
            <person name="Liu H."/>
            <person name="Kuehl J.V."/>
            <person name="Melnyk R.A."/>
            <person name="Lamson J.S."/>
            <person name="Suh Y."/>
            <person name="Carlson H.K."/>
            <person name="Esquivel Z."/>
            <person name="Sadeeshkumar H."/>
            <person name="Chakraborty R."/>
            <person name="Zane G.M."/>
            <person name="Rubin B.E."/>
            <person name="Wall J.D."/>
            <person name="Visel A."/>
            <person name="Bristow J."/>
            <person name="Blow M.J."/>
            <person name="Arkin A.P."/>
            <person name="Deutschbauer A.M."/>
        </authorList>
    </citation>
    <scope>NUCLEOTIDE SEQUENCE [LARGE SCALE GENOMIC DNA]</scope>
    <source>
        <strain evidence="10 11">FW300-N2E2</strain>
    </source>
</reference>
<dbReference type="GO" id="GO:0042910">
    <property type="term" value="F:xenobiotic transmembrane transporter activity"/>
    <property type="evidence" value="ECO:0007669"/>
    <property type="project" value="InterPro"/>
</dbReference>
<dbReference type="NCBIfam" id="TIGR00710">
    <property type="entry name" value="efflux_Bcr_CflA"/>
    <property type="match status" value="1"/>
</dbReference>
<evidence type="ECO:0000259" key="9">
    <source>
        <dbReference type="PROSITE" id="PS50850"/>
    </source>
</evidence>
<dbReference type="PANTHER" id="PTHR23502:SF132">
    <property type="entry name" value="POLYAMINE TRANSPORTER 2-RELATED"/>
    <property type="match status" value="1"/>
</dbReference>
<dbReference type="EMBL" id="CP015225">
    <property type="protein sequence ID" value="AMZ70482.1"/>
    <property type="molecule type" value="Genomic_DNA"/>
</dbReference>
<sequence length="404" mass="42061">MSVSRPLWLYILLLGAITALPPLSIDMGLPAIADISHALGVSLAFASQTLSVFIFGFVLGPLLFGPLSDRIGRRPILLAGLVVFTIAGIACTFAQDINLLLSARFLQGCAAGAAATLPIAIVRDQFEGVQARKLQSHLALVNNLAPLIAPLLGSAILVVGNWRWIYAALAVCGVILWLRAQTSFDETATRKSSNAAASLLTSYLSVLKSRRFLVSTLIMAFNFAGMFAYIAASPLVFMNNLGMTSAGFAVLFALTAMGTIAGSWVNGRLIHAGFAEHRVLGGALLASLLISLGLVVESQLAIYPIYILTALVVMSNLCTGIVMPNATHSALEDLSITAGAGAALLRATQMLGGACASLLAGAFYDGQTSHAMAGVMLACAVLGALTFLIGHRSVKPHPVGEQAG</sequence>
<comment type="similarity">
    <text evidence="2 8">Belongs to the major facilitator superfamily. Bcr/CmlA family.</text>
</comment>
<dbReference type="SUPFAM" id="SSF103473">
    <property type="entry name" value="MFS general substrate transporter"/>
    <property type="match status" value="1"/>
</dbReference>
<feature type="transmembrane region" description="Helical" evidence="8">
    <location>
        <begin position="76"/>
        <end position="95"/>
    </location>
</feature>
<reference evidence="11" key="1">
    <citation type="submission" date="2016-04" db="EMBL/GenBank/DDBJ databases">
        <authorList>
            <person name="Ray J."/>
            <person name="Price M."/>
            <person name="Deutschbauer A."/>
        </authorList>
    </citation>
    <scope>NUCLEOTIDE SEQUENCE [LARGE SCALE GENOMIC DNA]</scope>
    <source>
        <strain evidence="11">FW300-N2E2</strain>
    </source>
</reference>